<protein>
    <recommendedName>
        <fullName evidence="3">Las1-domain-containing protein</fullName>
    </recommendedName>
</protein>
<organism evidence="1 2">
    <name type="scientific">Circinella minor</name>
    <dbReference type="NCBI Taxonomy" id="1195481"/>
    <lineage>
        <taxon>Eukaryota</taxon>
        <taxon>Fungi</taxon>
        <taxon>Fungi incertae sedis</taxon>
        <taxon>Mucoromycota</taxon>
        <taxon>Mucoromycotina</taxon>
        <taxon>Mucoromycetes</taxon>
        <taxon>Mucorales</taxon>
        <taxon>Lichtheimiaceae</taxon>
        <taxon>Circinella</taxon>
    </lineage>
</organism>
<proteinExistence type="predicted"/>
<dbReference type="EMBL" id="JAEPRB010000054">
    <property type="protein sequence ID" value="KAG2223834.1"/>
    <property type="molecule type" value="Genomic_DNA"/>
</dbReference>
<gene>
    <name evidence="1" type="ORF">INT45_001968</name>
</gene>
<evidence type="ECO:0008006" key="3">
    <source>
        <dbReference type="Google" id="ProtNLM"/>
    </source>
</evidence>
<dbReference type="InterPro" id="IPR007174">
    <property type="entry name" value="Las1"/>
</dbReference>
<comment type="caution">
    <text evidence="1">The sequence shown here is derived from an EMBL/GenBank/DDBJ whole genome shotgun (WGS) entry which is preliminary data.</text>
</comment>
<keyword evidence="2" id="KW-1185">Reference proteome</keyword>
<sequence>MLRQVPWRSHEELTQVHAWLYSDSKVDMRRGVNRVLAWKARQNIPTAIESTLQFIQIRLSDSENSAFSAEELRLTYSMAIVRLVNGSIDPMQNKARPVAVSIMADRINMPGWFVEIRHDATHGYLPTLALLRDAANQALAWIGETYWAPALQTDRKPVVEEGKLRDTQKALEYYRKQCISTQQKNTKQRSEAISRIKENTMKRLLQIVSPIDILEGLIPVLLDKGFLVPDDKSKRVGFGDTRISSEMTDIWVPLLEALNNKYDDFGISLMPAMLKRLDFQDEFVMNDQFDYLLSEENCGLLRGDESQKSKSYMLTIVYWFKYIINHDFVKEEQEPIFGEVDLEDIIEGCLRIPNYFTRTILRAVAEIETEELSYSLNPIIDVIGRNLSIKVNQNEFSQEHDNMDVDMEKELQELTTRLQQIRGQESDAGSSRAWNLYSNTEWTPTPIGCLPGGIIPCLDLPDK</sequence>
<dbReference type="PANTHER" id="PTHR15002:SF0">
    <property type="entry name" value="RIBOSOMAL BIOGENESIS PROTEIN LAS1L"/>
    <property type="match status" value="1"/>
</dbReference>
<dbReference type="GO" id="GO:0000470">
    <property type="term" value="P:maturation of LSU-rRNA"/>
    <property type="evidence" value="ECO:0007669"/>
    <property type="project" value="TreeGrafter"/>
</dbReference>
<dbReference type="GO" id="GO:0004519">
    <property type="term" value="F:endonuclease activity"/>
    <property type="evidence" value="ECO:0007669"/>
    <property type="project" value="InterPro"/>
</dbReference>
<dbReference type="Pfam" id="PF04031">
    <property type="entry name" value="Las1"/>
    <property type="match status" value="1"/>
</dbReference>
<dbReference type="GO" id="GO:0090730">
    <property type="term" value="C:Las1 complex"/>
    <property type="evidence" value="ECO:0007669"/>
    <property type="project" value="InterPro"/>
</dbReference>
<evidence type="ECO:0000313" key="1">
    <source>
        <dbReference type="EMBL" id="KAG2223834.1"/>
    </source>
</evidence>
<evidence type="ECO:0000313" key="2">
    <source>
        <dbReference type="Proteomes" id="UP000646827"/>
    </source>
</evidence>
<dbReference type="GO" id="GO:0000460">
    <property type="term" value="P:maturation of 5.8S rRNA"/>
    <property type="evidence" value="ECO:0007669"/>
    <property type="project" value="TreeGrafter"/>
</dbReference>
<dbReference type="Proteomes" id="UP000646827">
    <property type="component" value="Unassembled WGS sequence"/>
</dbReference>
<dbReference type="GO" id="GO:0030687">
    <property type="term" value="C:preribosome, large subunit precursor"/>
    <property type="evidence" value="ECO:0007669"/>
    <property type="project" value="TreeGrafter"/>
</dbReference>
<name>A0A8H7S6U1_9FUNG</name>
<dbReference type="PANTHER" id="PTHR15002">
    <property type="entry name" value="RIBOSOMAL BIOGENESIS PROTEIN LAS1L"/>
    <property type="match status" value="1"/>
</dbReference>
<dbReference type="AlphaFoldDB" id="A0A8H7S6U1"/>
<dbReference type="OrthoDB" id="10263222at2759"/>
<reference evidence="1 2" key="1">
    <citation type="submission" date="2020-12" db="EMBL/GenBank/DDBJ databases">
        <title>Metabolic potential, ecology and presence of endohyphal bacteria is reflected in genomic diversity of Mucoromycotina.</title>
        <authorList>
            <person name="Muszewska A."/>
            <person name="Okrasinska A."/>
            <person name="Steczkiewicz K."/>
            <person name="Drgas O."/>
            <person name="Orlowska M."/>
            <person name="Perlinska-Lenart U."/>
            <person name="Aleksandrzak-Piekarczyk T."/>
            <person name="Szatraj K."/>
            <person name="Zielenkiewicz U."/>
            <person name="Pilsyk S."/>
            <person name="Malc E."/>
            <person name="Mieczkowski P."/>
            <person name="Kruszewska J.S."/>
            <person name="Biernat P."/>
            <person name="Pawlowska J."/>
        </authorList>
    </citation>
    <scope>NUCLEOTIDE SEQUENCE [LARGE SCALE GENOMIC DNA]</scope>
    <source>
        <strain evidence="1 2">CBS 142.35</strain>
    </source>
</reference>
<accession>A0A8H7S6U1</accession>